<dbReference type="Proteomes" id="UP001296873">
    <property type="component" value="Unassembled WGS sequence"/>
</dbReference>
<dbReference type="Gene3D" id="3.40.50.1000">
    <property type="entry name" value="HAD superfamily/HAD-like"/>
    <property type="match status" value="1"/>
</dbReference>
<comment type="caution">
    <text evidence="1">The sequence shown here is derived from an EMBL/GenBank/DDBJ whole genome shotgun (WGS) entry which is preliminary data.</text>
</comment>
<dbReference type="SUPFAM" id="SSF56784">
    <property type="entry name" value="HAD-like"/>
    <property type="match status" value="1"/>
</dbReference>
<organism evidence="1 2">
    <name type="scientific">Rhodovibrio sodomensis</name>
    <dbReference type="NCBI Taxonomy" id="1088"/>
    <lineage>
        <taxon>Bacteria</taxon>
        <taxon>Pseudomonadati</taxon>
        <taxon>Pseudomonadota</taxon>
        <taxon>Alphaproteobacteria</taxon>
        <taxon>Rhodospirillales</taxon>
        <taxon>Rhodovibrionaceae</taxon>
        <taxon>Rhodovibrio</taxon>
    </lineage>
</organism>
<gene>
    <name evidence="1" type="ORF">CKO28_00855</name>
</gene>
<keyword evidence="2" id="KW-1185">Reference proteome</keyword>
<evidence type="ECO:0008006" key="3">
    <source>
        <dbReference type="Google" id="ProtNLM"/>
    </source>
</evidence>
<dbReference type="InterPro" id="IPR023214">
    <property type="entry name" value="HAD_sf"/>
</dbReference>
<dbReference type="InterPro" id="IPR036412">
    <property type="entry name" value="HAD-like_sf"/>
</dbReference>
<accession>A0ABS1D9L9</accession>
<dbReference type="EMBL" id="NRRL01000001">
    <property type="protein sequence ID" value="MBK1666591.1"/>
    <property type="molecule type" value="Genomic_DNA"/>
</dbReference>
<dbReference type="RefSeq" id="WP_200338640.1">
    <property type="nucleotide sequence ID" value="NZ_NRRL01000001.1"/>
</dbReference>
<name>A0ABS1D9L9_9PROT</name>
<evidence type="ECO:0000313" key="2">
    <source>
        <dbReference type="Proteomes" id="UP001296873"/>
    </source>
</evidence>
<reference evidence="1 2" key="1">
    <citation type="journal article" date="2020" name="Microorganisms">
        <title>Osmotic Adaptation and Compatible Solute Biosynthesis of Phototrophic Bacteria as Revealed from Genome Analyses.</title>
        <authorList>
            <person name="Imhoff J.F."/>
            <person name="Rahn T."/>
            <person name="Kunzel S."/>
            <person name="Keller A."/>
            <person name="Neulinger S.C."/>
        </authorList>
    </citation>
    <scope>NUCLEOTIDE SEQUENCE [LARGE SCALE GENOMIC DNA]</scope>
    <source>
        <strain evidence="1 2">DSM 9895</strain>
    </source>
</reference>
<sequence>MRPDNQRLPDLAIYLDLDGVMADFDAGLRALGFDPDPALNRSREELDADGQAQKERMYDLIREGDFYARLPLMAGAERLWSAVADLDPVFLTAAPRFGGTKSDPAFQNAARHKRAWVDRQAFGPVSDDRFICTTSREKALYVGYKPARRQVLIDDRESNTRAWADAGGLGILHTSVEDTLEALHLLCQSGPMAA</sequence>
<evidence type="ECO:0000313" key="1">
    <source>
        <dbReference type="EMBL" id="MBK1666591.1"/>
    </source>
</evidence>
<dbReference type="Gene3D" id="1.10.40.40">
    <property type="entry name" value="Deoxyribonucleotidase, domain 2"/>
    <property type="match status" value="1"/>
</dbReference>
<protein>
    <recommendedName>
        <fullName evidence="3">Haloacid dehalogenase</fullName>
    </recommendedName>
</protein>
<proteinExistence type="predicted"/>